<reference evidence="1 2" key="1">
    <citation type="submission" date="2017-02" db="EMBL/GenBank/DDBJ databases">
        <authorList>
            <person name="Peterson S.W."/>
        </authorList>
    </citation>
    <scope>NUCLEOTIDE SEQUENCE [LARGE SCALE GENOMIC DNA]</scope>
    <source>
        <strain evidence="1 2">DSM 15102</strain>
    </source>
</reference>
<sequence>MDAILLIDFGSTYTKLTAVDMEHEEILATAKSLTTVENDIMIGFYKAYDQLMKKCKEKDIVFKEKLACSSAAGGLKMIAIGLVPDLTAEAAKRAALGAGSRVLDVYSYELSTGEIKKIIQQKPDIILLAGGTDGGNKDCIIHNAKMIAKYIKEIPIVVAGNKKANDEIEEIFQKKGIDYAITENVMPRLNVINVEPARKVIRDIFMKRIVKAKGMKNAEEFINGILMPTPAAVLKAAHVLADGTEEEEGMGDLIVVDVGGATTDVHSIGKGKPTQAGVMEVGLQEPYVKRTVEGDLGMRVSAESLGEVVGKKRFKKYAPNSPYDLHERCRYLAQNVNEIPKTQEEVEFDEAMSMAAVDIALQRHVGVLEEIYTPMGKVYSLRGKDLTNAKCIIGTGGVIVHSKKPTKILQAGLYDLERPNYLKPKNPELLVDKAYILSAMGILAMKYPSTAVRILKKYLISAEECEYIKGEFLYGASK</sequence>
<dbReference type="RefSeq" id="WP_087679282.1">
    <property type="nucleotide sequence ID" value="NZ_FUWV01000014.1"/>
</dbReference>
<dbReference type="SUPFAM" id="SSF53067">
    <property type="entry name" value="Actin-like ATPase domain"/>
    <property type="match status" value="1"/>
</dbReference>
<dbReference type="NCBIfam" id="TIGR01319">
    <property type="entry name" value="glmL_fam"/>
    <property type="match status" value="1"/>
</dbReference>
<evidence type="ECO:0000313" key="2">
    <source>
        <dbReference type="Proteomes" id="UP000196365"/>
    </source>
</evidence>
<name>A0A1T4P4D7_9FIRM</name>
<organism evidence="1 2">
    <name type="scientific">Garciella nitratireducens DSM 15102</name>
    <dbReference type="NCBI Taxonomy" id="1121911"/>
    <lineage>
        <taxon>Bacteria</taxon>
        <taxon>Bacillati</taxon>
        <taxon>Bacillota</taxon>
        <taxon>Clostridia</taxon>
        <taxon>Eubacteriales</taxon>
        <taxon>Eubacteriaceae</taxon>
        <taxon>Garciella</taxon>
    </lineage>
</organism>
<dbReference type="NCBIfam" id="NF040745">
    <property type="entry name" value="accessory_GlmL"/>
    <property type="match status" value="1"/>
</dbReference>
<dbReference type="AlphaFoldDB" id="A0A1T4P4D7"/>
<dbReference type="Pfam" id="PF13941">
    <property type="entry name" value="MutL"/>
    <property type="match status" value="1"/>
</dbReference>
<dbReference type="Proteomes" id="UP000196365">
    <property type="component" value="Unassembled WGS sequence"/>
</dbReference>
<dbReference type="EMBL" id="FUWV01000014">
    <property type="protein sequence ID" value="SJZ86415.1"/>
    <property type="molecule type" value="Genomic_DNA"/>
</dbReference>
<evidence type="ECO:0008006" key="3">
    <source>
        <dbReference type="Google" id="ProtNLM"/>
    </source>
</evidence>
<keyword evidence="2" id="KW-1185">Reference proteome</keyword>
<dbReference type="InterPro" id="IPR043129">
    <property type="entry name" value="ATPase_NBD"/>
</dbReference>
<dbReference type="PIRSF" id="PIRSF004729">
    <property type="entry name" value="MutL"/>
    <property type="match status" value="1"/>
</dbReference>
<gene>
    <name evidence="1" type="ORF">SAMN02745973_01928</name>
</gene>
<dbReference type="InterPro" id="IPR006230">
    <property type="entry name" value="MutL"/>
</dbReference>
<dbReference type="OrthoDB" id="9769453at2"/>
<proteinExistence type="predicted"/>
<evidence type="ECO:0000313" key="1">
    <source>
        <dbReference type="EMBL" id="SJZ86415.1"/>
    </source>
</evidence>
<protein>
    <recommendedName>
        <fullName evidence="3">MutL protein</fullName>
    </recommendedName>
</protein>
<accession>A0A1T4P4D7</accession>